<name>A0A1I8J3K5_9PLAT</name>
<dbReference type="InterPro" id="IPR011011">
    <property type="entry name" value="Znf_FYVE_PHD"/>
</dbReference>
<accession>A0A1I8J3K5</accession>
<keyword evidence="1" id="KW-1185">Reference proteome</keyword>
<evidence type="ECO:0000313" key="1">
    <source>
        <dbReference type="Proteomes" id="UP000095280"/>
    </source>
</evidence>
<reference evidence="2" key="1">
    <citation type="submission" date="2016-11" db="UniProtKB">
        <authorList>
            <consortium name="WormBaseParasite"/>
        </authorList>
    </citation>
    <scope>IDENTIFICATION</scope>
</reference>
<proteinExistence type="predicted"/>
<dbReference type="Proteomes" id="UP000095280">
    <property type="component" value="Unplaced"/>
</dbReference>
<organism evidence="1 2">
    <name type="scientific">Macrostomum lignano</name>
    <dbReference type="NCBI Taxonomy" id="282301"/>
    <lineage>
        <taxon>Eukaryota</taxon>
        <taxon>Metazoa</taxon>
        <taxon>Spiralia</taxon>
        <taxon>Lophotrochozoa</taxon>
        <taxon>Platyhelminthes</taxon>
        <taxon>Rhabditophora</taxon>
        <taxon>Macrostomorpha</taxon>
        <taxon>Macrostomida</taxon>
        <taxon>Macrostomidae</taxon>
        <taxon>Macrostomum</taxon>
    </lineage>
</organism>
<dbReference type="AlphaFoldDB" id="A0A1I8J3K5"/>
<protein>
    <submittedName>
        <fullName evidence="2">PHD-type domain-containing protein</fullName>
    </submittedName>
</protein>
<sequence>MSSASHAVTMGLHVTVGLLLSCSLISSAAGIAGLLDSESEGFEMFQEIDMNLICLVTSPQCSACEQPIPTCQQGGQQPQLHIRCLECGSRFHAECARLLAAVESVADAALDNFYCDACLLSC</sequence>
<dbReference type="WBParaSite" id="maker-uti_cns_0045712-snap-gene-0.42-mRNA-1">
    <property type="protein sequence ID" value="maker-uti_cns_0045712-snap-gene-0.42-mRNA-1"/>
    <property type="gene ID" value="maker-uti_cns_0045712-snap-gene-0.42"/>
</dbReference>
<dbReference type="SUPFAM" id="SSF57903">
    <property type="entry name" value="FYVE/PHD zinc finger"/>
    <property type="match status" value="1"/>
</dbReference>
<evidence type="ECO:0000313" key="2">
    <source>
        <dbReference type="WBParaSite" id="maker-uti_cns_0045712-snap-gene-0.42-mRNA-1"/>
    </source>
</evidence>